<evidence type="ECO:0000259" key="4">
    <source>
        <dbReference type="PROSITE" id="PS51118"/>
    </source>
</evidence>
<accession>A0ABU7I4Z1</accession>
<evidence type="ECO:0000313" key="5">
    <source>
        <dbReference type="EMBL" id="MEE1944522.1"/>
    </source>
</evidence>
<dbReference type="EMBL" id="JAZDQT010000001">
    <property type="protein sequence ID" value="MEE1944522.1"/>
    <property type="molecule type" value="Genomic_DNA"/>
</dbReference>
<reference evidence="5 6" key="1">
    <citation type="submission" date="2024-01" db="EMBL/GenBank/DDBJ databases">
        <title>Pedobacter sp. nov., isolated from fresh soil.</title>
        <authorList>
            <person name="Le N.T.T."/>
        </authorList>
    </citation>
    <scope>NUCLEOTIDE SEQUENCE [LARGE SCALE GENOMIC DNA]</scope>
    <source>
        <strain evidence="5 6">KR3-3</strain>
    </source>
</reference>
<keyword evidence="2" id="KW-0238">DNA-binding</keyword>
<name>A0ABU7I4Z1_9SPHI</name>
<dbReference type="PROSITE" id="PS51118">
    <property type="entry name" value="HTH_HXLR"/>
    <property type="match status" value="1"/>
</dbReference>
<keyword evidence="6" id="KW-1185">Reference proteome</keyword>
<proteinExistence type="predicted"/>
<gene>
    <name evidence="5" type="ORF">VRU48_05340</name>
</gene>
<evidence type="ECO:0000313" key="6">
    <source>
        <dbReference type="Proteomes" id="UP001336835"/>
    </source>
</evidence>
<keyword evidence="1" id="KW-0805">Transcription regulation</keyword>
<dbReference type="Proteomes" id="UP001336835">
    <property type="component" value="Unassembled WGS sequence"/>
</dbReference>
<sequence length="136" mass="15367">MKPLKVRSGCPISSALDIIGDKWSLLIVRDILMNGKNTYNEFLKSKEKIATNVLADRLSMLEASGILAKEEHPESKAKIFYRLTDKGIDLLPVLVELILWSNTYLPIDEAARPYGEVLKRDKDAIIKQLMAIARKK</sequence>
<evidence type="ECO:0000256" key="3">
    <source>
        <dbReference type="ARBA" id="ARBA00023163"/>
    </source>
</evidence>
<organism evidence="5 6">
    <name type="scientific">Pedobacter albus</name>
    <dbReference type="NCBI Taxonomy" id="3113905"/>
    <lineage>
        <taxon>Bacteria</taxon>
        <taxon>Pseudomonadati</taxon>
        <taxon>Bacteroidota</taxon>
        <taxon>Sphingobacteriia</taxon>
        <taxon>Sphingobacteriales</taxon>
        <taxon>Sphingobacteriaceae</taxon>
        <taxon>Pedobacter</taxon>
    </lineage>
</organism>
<dbReference type="PANTHER" id="PTHR33204">
    <property type="entry name" value="TRANSCRIPTIONAL REGULATOR, MARR FAMILY"/>
    <property type="match status" value="1"/>
</dbReference>
<dbReference type="RefSeq" id="WP_330106890.1">
    <property type="nucleotide sequence ID" value="NZ_JAZDQT010000001.1"/>
</dbReference>
<dbReference type="Gene3D" id="1.10.10.10">
    <property type="entry name" value="Winged helix-like DNA-binding domain superfamily/Winged helix DNA-binding domain"/>
    <property type="match status" value="1"/>
</dbReference>
<dbReference type="InterPro" id="IPR036388">
    <property type="entry name" value="WH-like_DNA-bd_sf"/>
</dbReference>
<protein>
    <submittedName>
        <fullName evidence="5">Helix-turn-helix domain-containing protein</fullName>
    </submittedName>
</protein>
<keyword evidence="3" id="KW-0804">Transcription</keyword>
<evidence type="ECO:0000256" key="2">
    <source>
        <dbReference type="ARBA" id="ARBA00023125"/>
    </source>
</evidence>
<dbReference type="SUPFAM" id="SSF46785">
    <property type="entry name" value="Winged helix' DNA-binding domain"/>
    <property type="match status" value="1"/>
</dbReference>
<dbReference type="InterPro" id="IPR036390">
    <property type="entry name" value="WH_DNA-bd_sf"/>
</dbReference>
<comment type="caution">
    <text evidence="5">The sequence shown here is derived from an EMBL/GenBank/DDBJ whole genome shotgun (WGS) entry which is preliminary data.</text>
</comment>
<feature type="domain" description="HTH hxlR-type" evidence="4">
    <location>
        <begin position="10"/>
        <end position="109"/>
    </location>
</feature>
<evidence type="ECO:0000256" key="1">
    <source>
        <dbReference type="ARBA" id="ARBA00023015"/>
    </source>
</evidence>
<dbReference type="Pfam" id="PF01638">
    <property type="entry name" value="HxlR"/>
    <property type="match status" value="1"/>
</dbReference>
<dbReference type="PANTHER" id="PTHR33204:SF37">
    <property type="entry name" value="HTH-TYPE TRANSCRIPTIONAL REGULATOR YODB"/>
    <property type="match status" value="1"/>
</dbReference>
<dbReference type="InterPro" id="IPR002577">
    <property type="entry name" value="HTH_HxlR"/>
</dbReference>